<proteinExistence type="predicted"/>
<sequence length="90" mass="10262">MGNHFIQVDNLVGKISKERETRGNETRRTIQNKRKLRIAAIRNHENGKMDALRSTKSIGRHKFYSNHANLPPLNGFDSIKLLETTCGFLG</sequence>
<protein>
    <submittedName>
        <fullName evidence="1">Uncharacterized protein</fullName>
    </submittedName>
</protein>
<accession>A0A2Z7BVQ3</accession>
<reference evidence="1 2" key="1">
    <citation type="journal article" date="2015" name="Proc. Natl. Acad. Sci. U.S.A.">
        <title>The resurrection genome of Boea hygrometrica: A blueprint for survival of dehydration.</title>
        <authorList>
            <person name="Xiao L."/>
            <person name="Yang G."/>
            <person name="Zhang L."/>
            <person name="Yang X."/>
            <person name="Zhao S."/>
            <person name="Ji Z."/>
            <person name="Zhou Q."/>
            <person name="Hu M."/>
            <person name="Wang Y."/>
            <person name="Chen M."/>
            <person name="Xu Y."/>
            <person name="Jin H."/>
            <person name="Xiao X."/>
            <person name="Hu G."/>
            <person name="Bao F."/>
            <person name="Hu Y."/>
            <person name="Wan P."/>
            <person name="Li L."/>
            <person name="Deng X."/>
            <person name="Kuang T."/>
            <person name="Xiang C."/>
            <person name="Zhu J.K."/>
            <person name="Oliver M.J."/>
            <person name="He Y."/>
        </authorList>
    </citation>
    <scope>NUCLEOTIDE SEQUENCE [LARGE SCALE GENOMIC DNA]</scope>
    <source>
        <strain evidence="2">cv. XS01</strain>
    </source>
</reference>
<name>A0A2Z7BVQ3_9LAMI</name>
<evidence type="ECO:0000313" key="1">
    <source>
        <dbReference type="EMBL" id="KZV36310.1"/>
    </source>
</evidence>
<gene>
    <name evidence="1" type="ORF">F511_26312</name>
</gene>
<organism evidence="1 2">
    <name type="scientific">Dorcoceras hygrometricum</name>
    <dbReference type="NCBI Taxonomy" id="472368"/>
    <lineage>
        <taxon>Eukaryota</taxon>
        <taxon>Viridiplantae</taxon>
        <taxon>Streptophyta</taxon>
        <taxon>Embryophyta</taxon>
        <taxon>Tracheophyta</taxon>
        <taxon>Spermatophyta</taxon>
        <taxon>Magnoliopsida</taxon>
        <taxon>eudicotyledons</taxon>
        <taxon>Gunneridae</taxon>
        <taxon>Pentapetalae</taxon>
        <taxon>asterids</taxon>
        <taxon>lamiids</taxon>
        <taxon>Lamiales</taxon>
        <taxon>Gesneriaceae</taxon>
        <taxon>Didymocarpoideae</taxon>
        <taxon>Trichosporeae</taxon>
        <taxon>Loxocarpinae</taxon>
        <taxon>Dorcoceras</taxon>
    </lineage>
</organism>
<evidence type="ECO:0000313" key="2">
    <source>
        <dbReference type="Proteomes" id="UP000250235"/>
    </source>
</evidence>
<dbReference type="AlphaFoldDB" id="A0A2Z7BVQ3"/>
<dbReference type="Proteomes" id="UP000250235">
    <property type="component" value="Unassembled WGS sequence"/>
</dbReference>
<dbReference type="EMBL" id="KV003909">
    <property type="protein sequence ID" value="KZV36310.1"/>
    <property type="molecule type" value="Genomic_DNA"/>
</dbReference>
<keyword evidence="2" id="KW-1185">Reference proteome</keyword>